<keyword evidence="2" id="KW-1185">Reference proteome</keyword>
<evidence type="ECO:0000313" key="2">
    <source>
        <dbReference type="Proteomes" id="UP000327468"/>
    </source>
</evidence>
<proteinExistence type="predicted"/>
<dbReference type="Proteomes" id="UP000327468">
    <property type="component" value="Chromosome 13"/>
</dbReference>
<sequence>MTSAKSLHARLVFWITNRLDKHCCCCVFRLWSWPCAGHVASAATPRHVTSFVDDCWCVDRSRAQCHSSGADVS</sequence>
<gene>
    <name evidence="1" type="ORF">PHYPO_G00046200</name>
</gene>
<accession>A0A5N5MI56</accession>
<dbReference type="AlphaFoldDB" id="A0A5N5MI56"/>
<reference evidence="1 2" key="1">
    <citation type="submission" date="2019-06" db="EMBL/GenBank/DDBJ databases">
        <title>A chromosome-scale genome assembly of the striped catfish, Pangasianodon hypophthalmus.</title>
        <authorList>
            <person name="Wen M."/>
            <person name="Zahm M."/>
            <person name="Roques C."/>
            <person name="Cabau C."/>
            <person name="Klopp C."/>
            <person name="Donnadieu C."/>
            <person name="Jouanno E."/>
            <person name="Avarre J.-C."/>
            <person name="Campet M."/>
            <person name="Ha T.T.T."/>
            <person name="Dugue R."/>
            <person name="Lampietro C."/>
            <person name="Louis A."/>
            <person name="Herpin A."/>
            <person name="Echchiki A."/>
            <person name="Berthelot C."/>
            <person name="Parey E."/>
            <person name="Roest-Crollius H."/>
            <person name="Braasch I."/>
            <person name="Postlethwait J."/>
            <person name="Bobe J."/>
            <person name="Montfort J."/>
            <person name="Bouchez O."/>
            <person name="Begum T."/>
            <person name="Schartl M."/>
            <person name="Guiguen Y."/>
        </authorList>
    </citation>
    <scope>NUCLEOTIDE SEQUENCE [LARGE SCALE GENOMIC DNA]</scope>
    <source>
        <strain evidence="1 2">Indonesia</strain>
        <tissue evidence="1">Blood</tissue>
    </source>
</reference>
<comment type="caution">
    <text evidence="1">The sequence shown here is derived from an EMBL/GenBank/DDBJ whole genome shotgun (WGS) entry which is preliminary data.</text>
</comment>
<evidence type="ECO:0000313" key="1">
    <source>
        <dbReference type="EMBL" id="KAB5554091.1"/>
    </source>
</evidence>
<protein>
    <submittedName>
        <fullName evidence="1">Uncharacterized protein</fullName>
    </submittedName>
</protein>
<organism evidence="1 2">
    <name type="scientific">Pangasianodon hypophthalmus</name>
    <name type="common">Striped catfish</name>
    <name type="synonym">Helicophagus hypophthalmus</name>
    <dbReference type="NCBI Taxonomy" id="310915"/>
    <lineage>
        <taxon>Eukaryota</taxon>
        <taxon>Metazoa</taxon>
        <taxon>Chordata</taxon>
        <taxon>Craniata</taxon>
        <taxon>Vertebrata</taxon>
        <taxon>Euteleostomi</taxon>
        <taxon>Actinopterygii</taxon>
        <taxon>Neopterygii</taxon>
        <taxon>Teleostei</taxon>
        <taxon>Ostariophysi</taxon>
        <taxon>Siluriformes</taxon>
        <taxon>Pangasiidae</taxon>
        <taxon>Pangasianodon</taxon>
    </lineage>
</organism>
<dbReference type="EMBL" id="VFJC01000014">
    <property type="protein sequence ID" value="KAB5554091.1"/>
    <property type="molecule type" value="Genomic_DNA"/>
</dbReference>
<name>A0A5N5MI56_PANHP</name>